<protein>
    <recommendedName>
        <fullName evidence="8">Thymidylate kinase</fullName>
        <ecNumber evidence="8">2.7.4.9</ecNumber>
    </recommendedName>
    <alternativeName>
        <fullName evidence="8">dTMP kinase</fullName>
    </alternativeName>
</protein>
<dbReference type="HAMAP" id="MF_00165">
    <property type="entry name" value="Thymidylate_kinase"/>
    <property type="match status" value="1"/>
</dbReference>
<keyword evidence="4 8" id="KW-0547">Nucleotide-binding</keyword>
<reference evidence="10 11" key="1">
    <citation type="submission" date="2021-05" db="EMBL/GenBank/DDBJ databases">
        <title>Ecology and evolution of chlamydial symbionts of arthropods.</title>
        <authorList>
            <person name="Halter T."/>
            <person name="Sixt B.S."/>
            <person name="Toenshoff E.R."/>
            <person name="Koestlbacher S."/>
            <person name="Schulz F."/>
            <person name="Kostanjsek R."/>
            <person name="Collingro A."/>
            <person name="Hendrickx F."/>
            <person name="Horn M."/>
        </authorList>
    </citation>
    <scope>NUCLEOTIDE SEQUENCE [LARGE SCALE GENOMIC DNA]</scope>
    <source>
        <strain evidence="10 11">15C</strain>
    </source>
</reference>
<dbReference type="RefSeq" id="WP_194845697.1">
    <property type="nucleotide sequence ID" value="NZ_CP075585.1"/>
</dbReference>
<evidence type="ECO:0000256" key="6">
    <source>
        <dbReference type="ARBA" id="ARBA00022840"/>
    </source>
</evidence>
<dbReference type="Proteomes" id="UP000822862">
    <property type="component" value="Chromosome"/>
</dbReference>
<dbReference type="PANTHER" id="PTHR10344:SF4">
    <property type="entry name" value="UMP-CMP KINASE 2, MITOCHONDRIAL"/>
    <property type="match status" value="1"/>
</dbReference>
<gene>
    <name evidence="8" type="primary">tmk</name>
    <name evidence="10" type="ORF">RHAB15C_0000596</name>
</gene>
<evidence type="ECO:0000256" key="2">
    <source>
        <dbReference type="ARBA" id="ARBA00022679"/>
    </source>
</evidence>
<keyword evidence="6 8" id="KW-0067">ATP-binding</keyword>
<dbReference type="Gene3D" id="3.40.50.300">
    <property type="entry name" value="P-loop containing nucleotide triphosphate hydrolases"/>
    <property type="match status" value="1"/>
</dbReference>
<dbReference type="SUPFAM" id="SSF52540">
    <property type="entry name" value="P-loop containing nucleoside triphosphate hydrolases"/>
    <property type="match status" value="1"/>
</dbReference>
<evidence type="ECO:0000259" key="9">
    <source>
        <dbReference type="Pfam" id="PF02223"/>
    </source>
</evidence>
<evidence type="ECO:0000256" key="7">
    <source>
        <dbReference type="ARBA" id="ARBA00048743"/>
    </source>
</evidence>
<evidence type="ECO:0000256" key="5">
    <source>
        <dbReference type="ARBA" id="ARBA00022777"/>
    </source>
</evidence>
<dbReference type="PANTHER" id="PTHR10344">
    <property type="entry name" value="THYMIDYLATE KINASE"/>
    <property type="match status" value="1"/>
</dbReference>
<evidence type="ECO:0000256" key="3">
    <source>
        <dbReference type="ARBA" id="ARBA00022727"/>
    </source>
</evidence>
<dbReference type="InterPro" id="IPR039430">
    <property type="entry name" value="Thymidylate_kin-like_dom"/>
</dbReference>
<comment type="function">
    <text evidence="8">Phosphorylation of dTMP to form dTDP in both de novo and salvage pathways of dTTP synthesis.</text>
</comment>
<feature type="binding site" evidence="8">
    <location>
        <begin position="12"/>
        <end position="19"/>
    </location>
    <ligand>
        <name>ATP</name>
        <dbReference type="ChEBI" id="CHEBI:30616"/>
    </ligand>
</feature>
<dbReference type="GO" id="GO:0004798">
    <property type="term" value="F:dTMP kinase activity"/>
    <property type="evidence" value="ECO:0007669"/>
    <property type="project" value="UniProtKB-EC"/>
</dbReference>
<sequence>MQGKGHLITFEGGEGVGKTTLIDALYQYLKNSRQDVIKTRAPGGTKIGQLIREILLNRHQDKMSSLCELFLFLADRSQHVDELILPALKQKKIVLCDRFNDSTIVYQAAGRQQEEKQVEDLCAFSSLHVPVHLTFYLDLDPELALKRVDRMKDRDRIEAESIAFHRKIRQAFHILIEKNPKRFIILDASLDPSEVFEIAKRHLDEFLEAHR</sequence>
<evidence type="ECO:0000256" key="1">
    <source>
        <dbReference type="ARBA" id="ARBA00009776"/>
    </source>
</evidence>
<dbReference type="CDD" id="cd01672">
    <property type="entry name" value="TMPK"/>
    <property type="match status" value="1"/>
</dbReference>
<dbReference type="Pfam" id="PF02223">
    <property type="entry name" value="Thymidylate_kin"/>
    <property type="match status" value="1"/>
</dbReference>
<name>A0ABX8Z1D1_9BACT</name>
<comment type="similarity">
    <text evidence="1 8">Belongs to the thymidylate kinase family.</text>
</comment>
<dbReference type="InterPro" id="IPR027417">
    <property type="entry name" value="P-loop_NTPase"/>
</dbReference>
<dbReference type="NCBIfam" id="TIGR00041">
    <property type="entry name" value="DTMP_kinase"/>
    <property type="match status" value="1"/>
</dbReference>
<dbReference type="EMBL" id="CP075585">
    <property type="protein sequence ID" value="QZA58718.1"/>
    <property type="molecule type" value="Genomic_DNA"/>
</dbReference>
<organism evidence="10 11">
    <name type="scientific">Candidatus Rhabdochlamydia porcellionis</name>
    <dbReference type="NCBI Taxonomy" id="225148"/>
    <lineage>
        <taxon>Bacteria</taxon>
        <taxon>Pseudomonadati</taxon>
        <taxon>Chlamydiota</taxon>
        <taxon>Chlamydiia</taxon>
        <taxon>Parachlamydiales</taxon>
        <taxon>Candidatus Rhabdochlamydiaceae</taxon>
        <taxon>Candidatus Rhabdochlamydia</taxon>
    </lineage>
</organism>
<keyword evidence="5 8" id="KW-0418">Kinase</keyword>
<evidence type="ECO:0000313" key="11">
    <source>
        <dbReference type="Proteomes" id="UP000822862"/>
    </source>
</evidence>
<proteinExistence type="inferred from homology"/>
<dbReference type="PROSITE" id="PS01331">
    <property type="entry name" value="THYMIDYLATE_KINASE"/>
    <property type="match status" value="1"/>
</dbReference>
<comment type="catalytic activity">
    <reaction evidence="7 8">
        <text>dTMP + ATP = dTDP + ADP</text>
        <dbReference type="Rhea" id="RHEA:13517"/>
        <dbReference type="ChEBI" id="CHEBI:30616"/>
        <dbReference type="ChEBI" id="CHEBI:58369"/>
        <dbReference type="ChEBI" id="CHEBI:63528"/>
        <dbReference type="ChEBI" id="CHEBI:456216"/>
        <dbReference type="EC" id="2.7.4.9"/>
    </reaction>
</comment>
<dbReference type="InterPro" id="IPR018095">
    <property type="entry name" value="Thymidylate_kin_CS"/>
</dbReference>
<evidence type="ECO:0000256" key="8">
    <source>
        <dbReference type="HAMAP-Rule" id="MF_00165"/>
    </source>
</evidence>
<keyword evidence="3 8" id="KW-0545">Nucleotide biosynthesis</keyword>
<keyword evidence="2 8" id="KW-0808">Transferase</keyword>
<evidence type="ECO:0000313" key="10">
    <source>
        <dbReference type="EMBL" id="QZA58718.1"/>
    </source>
</evidence>
<accession>A0ABX8Z1D1</accession>
<evidence type="ECO:0000256" key="4">
    <source>
        <dbReference type="ARBA" id="ARBA00022741"/>
    </source>
</evidence>
<keyword evidence="11" id="KW-1185">Reference proteome</keyword>
<dbReference type="InterPro" id="IPR018094">
    <property type="entry name" value="Thymidylate_kinase"/>
</dbReference>
<dbReference type="EC" id="2.7.4.9" evidence="8"/>
<feature type="domain" description="Thymidylate kinase-like" evidence="9">
    <location>
        <begin position="10"/>
        <end position="195"/>
    </location>
</feature>